<comment type="caution">
    <text evidence="3">The sequence shown here is derived from an EMBL/GenBank/DDBJ whole genome shotgun (WGS) entry which is preliminary data.</text>
</comment>
<protein>
    <submittedName>
        <fullName evidence="3">FAD-dependent oxidoreductase</fullName>
    </submittedName>
</protein>
<organism evidence="3 4">
    <name type="scientific">Leptospira jelokensis</name>
    <dbReference type="NCBI Taxonomy" id="2484931"/>
    <lineage>
        <taxon>Bacteria</taxon>
        <taxon>Pseudomonadati</taxon>
        <taxon>Spirochaetota</taxon>
        <taxon>Spirochaetia</taxon>
        <taxon>Leptospirales</taxon>
        <taxon>Leptospiraceae</taxon>
        <taxon>Leptospira</taxon>
    </lineage>
</organism>
<dbReference type="AlphaFoldDB" id="A0A4Z0ZUF1"/>
<evidence type="ECO:0000313" key="4">
    <source>
        <dbReference type="Proteomes" id="UP000297567"/>
    </source>
</evidence>
<dbReference type="GO" id="GO:0016491">
    <property type="term" value="F:oxidoreductase activity"/>
    <property type="evidence" value="ECO:0007669"/>
    <property type="project" value="InterPro"/>
</dbReference>
<dbReference type="RefSeq" id="WP_135641100.1">
    <property type="nucleotide sequence ID" value="NZ_RQGH01000011.1"/>
</dbReference>
<dbReference type="Proteomes" id="UP000297567">
    <property type="component" value="Unassembled WGS sequence"/>
</dbReference>
<dbReference type="PANTHER" id="PTHR46313:SF3">
    <property type="entry name" value="PROLYCOPENE ISOMERASE, CHLOROPLASTIC"/>
    <property type="match status" value="1"/>
</dbReference>
<evidence type="ECO:0000313" key="3">
    <source>
        <dbReference type="EMBL" id="TGL72170.1"/>
    </source>
</evidence>
<feature type="transmembrane region" description="Helical" evidence="1">
    <location>
        <begin position="6"/>
        <end position="24"/>
    </location>
</feature>
<accession>A0A4Z0ZUF1</accession>
<evidence type="ECO:0000256" key="1">
    <source>
        <dbReference type="SAM" id="Phobius"/>
    </source>
</evidence>
<keyword evidence="1" id="KW-1133">Transmembrane helix</keyword>
<dbReference type="InterPro" id="IPR036188">
    <property type="entry name" value="FAD/NAD-bd_sf"/>
</dbReference>
<dbReference type="GO" id="GO:0016116">
    <property type="term" value="P:carotenoid metabolic process"/>
    <property type="evidence" value="ECO:0007669"/>
    <property type="project" value="InterPro"/>
</dbReference>
<sequence length="523" mass="59745">MEKEWDVIVLGSGLGGLCAALSFAKKGKRVLVLEKGISPGGSASSFLKKGFLFESGATTLVGFETGLPMDRLTKEFGIQFPILPIKRSMLVHLNGKTIERYKDRDRWTKEALRVFGGGRRMVFFWKICFLISDRLWDLSSRYKLFPFRTFRDVWMSFKSFRLFDILVFCFSLVSVRFVQRILFLHRNEEWNQFLDEQLLITNQTTAKETPFAMAAAGLTYPNLQNYIVLGGMVELSNVLIARLRELGGEFLTKQEVNQITKKYYSEQTELSGSKPKDAGGFLYQTGPTYWEVNSKNRENSSFKAPILVSNLPIWNLVELTDYLPHLKTKAKSMETGIWGAFTMGIAVQVEMDGLTWKEECLHHQIHLDKALPYGGGHSVFVSLSHPEDKIRSKDKTRILSLSTHISHPETWKRDANYPKQKKEMESILISCLEKTFPWFIREKIIFTHSATPVTWQTWTGRKWGRVGGIPSSYFFNPFQMVSNRSEDPNLLLTGDTVYPGQGIPAVVLGGLHAVEQFFVRKRG</sequence>
<dbReference type="Pfam" id="PF01593">
    <property type="entry name" value="Amino_oxidase"/>
    <property type="match status" value="1"/>
</dbReference>
<keyword evidence="1" id="KW-0472">Membrane</keyword>
<name>A0A4Z0ZUF1_9LEPT</name>
<dbReference type="Gene3D" id="3.50.50.60">
    <property type="entry name" value="FAD/NAD(P)-binding domain"/>
    <property type="match status" value="1"/>
</dbReference>
<keyword evidence="4" id="KW-1185">Reference proteome</keyword>
<gene>
    <name evidence="3" type="ORF">EHQ62_04850</name>
</gene>
<reference evidence="3" key="1">
    <citation type="journal article" date="2019" name="PLoS Negl. Trop. Dis.">
        <title>Revisiting the worldwide diversity of Leptospira species in the environment.</title>
        <authorList>
            <person name="Vincent A.T."/>
            <person name="Schiettekatte O."/>
            <person name="Bourhy P."/>
            <person name="Veyrier F.J."/>
            <person name="Picardeau M."/>
        </authorList>
    </citation>
    <scope>NUCLEOTIDE SEQUENCE [LARGE SCALE GENOMIC DNA]</scope>
    <source>
        <strain evidence="3">201702451</strain>
    </source>
</reference>
<dbReference type="PANTHER" id="PTHR46313">
    <property type="match status" value="1"/>
</dbReference>
<feature type="domain" description="Amine oxidase" evidence="2">
    <location>
        <begin position="14"/>
        <end position="515"/>
    </location>
</feature>
<dbReference type="InterPro" id="IPR002937">
    <property type="entry name" value="Amino_oxidase"/>
</dbReference>
<proteinExistence type="predicted"/>
<dbReference type="SUPFAM" id="SSF51905">
    <property type="entry name" value="FAD/NAD(P)-binding domain"/>
    <property type="match status" value="1"/>
</dbReference>
<dbReference type="EMBL" id="RQGH01000011">
    <property type="protein sequence ID" value="TGL72170.1"/>
    <property type="molecule type" value="Genomic_DNA"/>
</dbReference>
<keyword evidence="1" id="KW-0812">Transmembrane</keyword>
<evidence type="ECO:0000259" key="2">
    <source>
        <dbReference type="Pfam" id="PF01593"/>
    </source>
</evidence>
<dbReference type="InterPro" id="IPR045892">
    <property type="entry name" value="CrtISO-like"/>
</dbReference>